<dbReference type="OrthoDB" id="7875280at2"/>
<reference evidence="2 3" key="1">
    <citation type="submission" date="2019-09" db="EMBL/GenBank/DDBJ databases">
        <title>YIM 48816 draft genome.</title>
        <authorList>
            <person name="Jiang L."/>
        </authorList>
    </citation>
    <scope>NUCLEOTIDE SEQUENCE [LARGE SCALE GENOMIC DNA]</scope>
    <source>
        <strain evidence="2 3">YIM 48816</strain>
    </source>
</reference>
<dbReference type="RefSeq" id="WP_151000137.1">
    <property type="nucleotide sequence ID" value="NZ_VZZK01000009.1"/>
</dbReference>
<feature type="domain" description="DUF4376" evidence="1">
    <location>
        <begin position="46"/>
        <end position="153"/>
    </location>
</feature>
<dbReference type="Pfam" id="PF14301">
    <property type="entry name" value="DUF4376"/>
    <property type="match status" value="1"/>
</dbReference>
<name>A0A6L3T388_9HYPH</name>
<dbReference type="Proteomes" id="UP000474159">
    <property type="component" value="Unassembled WGS sequence"/>
</dbReference>
<dbReference type="EMBL" id="VZZK01000009">
    <property type="protein sequence ID" value="KAB1079402.1"/>
    <property type="molecule type" value="Genomic_DNA"/>
</dbReference>
<dbReference type="AlphaFoldDB" id="A0A6L3T388"/>
<sequence length="160" mass="17244">MERAVIAEILDAHGVVRNRIVADRDFLDVAHPGLWREVPAQPSLDDARQRKLADLAIARWQHEVGGTSLAGAPLATDEKTILYLTAAQASAKEDPGFSIRWKVAPGQFETFDAATIEFAAMTARAHVQACFDREEALTAAILAAADQAALDAIDITAGWP</sequence>
<comment type="caution">
    <text evidence="2">The sequence shown here is derived from an EMBL/GenBank/DDBJ whole genome shotgun (WGS) entry which is preliminary data.</text>
</comment>
<protein>
    <submittedName>
        <fullName evidence="2">DUF4376 domain-containing protein</fullName>
    </submittedName>
</protein>
<proteinExistence type="predicted"/>
<accession>A0A6L3T388</accession>
<evidence type="ECO:0000313" key="3">
    <source>
        <dbReference type="Proteomes" id="UP000474159"/>
    </source>
</evidence>
<evidence type="ECO:0000313" key="2">
    <source>
        <dbReference type="EMBL" id="KAB1079402.1"/>
    </source>
</evidence>
<gene>
    <name evidence="2" type="ORF">F6X53_11405</name>
</gene>
<organism evidence="2 3">
    <name type="scientific">Methylobacterium soli</name>
    <dbReference type="NCBI Taxonomy" id="553447"/>
    <lineage>
        <taxon>Bacteria</taxon>
        <taxon>Pseudomonadati</taxon>
        <taxon>Pseudomonadota</taxon>
        <taxon>Alphaproteobacteria</taxon>
        <taxon>Hyphomicrobiales</taxon>
        <taxon>Methylobacteriaceae</taxon>
        <taxon>Methylobacterium</taxon>
    </lineage>
</organism>
<keyword evidence="3" id="KW-1185">Reference proteome</keyword>
<dbReference type="InterPro" id="IPR025484">
    <property type="entry name" value="DUF4376"/>
</dbReference>
<evidence type="ECO:0000259" key="1">
    <source>
        <dbReference type="Pfam" id="PF14301"/>
    </source>
</evidence>